<feature type="transmembrane region" description="Helical" evidence="1">
    <location>
        <begin position="169"/>
        <end position="190"/>
    </location>
</feature>
<feature type="transmembrane region" description="Helical" evidence="1">
    <location>
        <begin position="341"/>
        <end position="358"/>
    </location>
</feature>
<feature type="transmembrane region" description="Helical" evidence="1">
    <location>
        <begin position="52"/>
        <end position="70"/>
    </location>
</feature>
<dbReference type="InterPro" id="IPR007820">
    <property type="entry name" value="AbrB_fam"/>
</dbReference>
<accession>A0A1I1JP90</accession>
<keyword evidence="1" id="KW-0812">Transmembrane</keyword>
<dbReference type="EMBL" id="FOLH01000007">
    <property type="protein sequence ID" value="SFC48348.1"/>
    <property type="molecule type" value="Genomic_DNA"/>
</dbReference>
<feature type="transmembrane region" description="Helical" evidence="1">
    <location>
        <begin position="139"/>
        <end position="157"/>
    </location>
</feature>
<feature type="transmembrane region" description="Helical" evidence="1">
    <location>
        <begin position="105"/>
        <end position="127"/>
    </location>
</feature>
<dbReference type="InterPro" id="IPR017516">
    <property type="entry name" value="AbrB_dup"/>
</dbReference>
<keyword evidence="1" id="KW-1133">Transmembrane helix</keyword>
<proteinExistence type="predicted"/>
<evidence type="ECO:0008006" key="4">
    <source>
        <dbReference type="Google" id="ProtNLM"/>
    </source>
</evidence>
<dbReference type="Proteomes" id="UP000199058">
    <property type="component" value="Unassembled WGS sequence"/>
</dbReference>
<protein>
    <recommendedName>
        <fullName evidence="4">Ammonia monooxygenase</fullName>
    </recommendedName>
</protein>
<dbReference type="PANTHER" id="PTHR38457">
    <property type="entry name" value="REGULATOR ABRB-RELATED"/>
    <property type="match status" value="1"/>
</dbReference>
<feature type="transmembrane region" description="Helical" evidence="1">
    <location>
        <begin position="250"/>
        <end position="268"/>
    </location>
</feature>
<dbReference type="GO" id="GO:0010468">
    <property type="term" value="P:regulation of gene expression"/>
    <property type="evidence" value="ECO:0007669"/>
    <property type="project" value="InterPro"/>
</dbReference>
<dbReference type="GO" id="GO:0016020">
    <property type="term" value="C:membrane"/>
    <property type="evidence" value="ECO:0007669"/>
    <property type="project" value="InterPro"/>
</dbReference>
<evidence type="ECO:0000313" key="3">
    <source>
        <dbReference type="Proteomes" id="UP000199058"/>
    </source>
</evidence>
<evidence type="ECO:0000313" key="2">
    <source>
        <dbReference type="EMBL" id="SFC48348.1"/>
    </source>
</evidence>
<feature type="transmembrane region" description="Helical" evidence="1">
    <location>
        <begin position="280"/>
        <end position="303"/>
    </location>
</feature>
<evidence type="ECO:0000256" key="1">
    <source>
        <dbReference type="SAM" id="Phobius"/>
    </source>
</evidence>
<keyword evidence="1" id="KW-0472">Membrane</keyword>
<keyword evidence="3" id="KW-1185">Reference proteome</keyword>
<dbReference type="STRING" id="1122252.SAMN05660443_2820"/>
<feature type="transmembrane region" description="Helical" evidence="1">
    <location>
        <begin position="23"/>
        <end position="45"/>
    </location>
</feature>
<gene>
    <name evidence="2" type="ORF">SAMN05660443_2820</name>
</gene>
<dbReference type="AlphaFoldDB" id="A0A1I1JP90"/>
<dbReference type="OrthoDB" id="7157734at2"/>
<sequence>MTTPAISVILTPFKPSPFWKSPVHFSVAIRLFNTLWVGLLGGLVFHWLQIPLAWMLGPLLANLLVSLYGLPVGIKPRIRAVFLGSLGMVLGGQTSQETLQQASSWPASLALLSLGVLLIIFGVAYYFRKVAGFDKASAWFSAVPGAMTSMILIGGQAGGDERKIALAHALRLTFVVLLVPSLFWLFYTAPDVDENPLFQSTENLWLLLGIFPAWWLGKQLRLPTPEFTAPLFMSVAAALAGYPFSGGPYLVAATFMVLGGSIGARFYGMPIKEILWLGKHALGATLVALVMASFAAFLMVWLLGLPFPTALLTMTPGGIGEMAMVALALGIDPVFIAAHHLFRILALMLLIPFFFPFLRN</sequence>
<dbReference type="PANTHER" id="PTHR38457:SF1">
    <property type="entry name" value="REGULATOR ABRB-RELATED"/>
    <property type="match status" value="1"/>
</dbReference>
<dbReference type="Pfam" id="PF05145">
    <property type="entry name" value="AbrB"/>
    <property type="match status" value="1"/>
</dbReference>
<dbReference type="NCBIfam" id="TIGR03082">
    <property type="entry name" value="Gneg_AbrB_dup"/>
    <property type="match status" value="1"/>
</dbReference>
<organism evidence="2 3">
    <name type="scientific">Marinospirillum celere</name>
    <dbReference type="NCBI Taxonomy" id="1122252"/>
    <lineage>
        <taxon>Bacteria</taxon>
        <taxon>Pseudomonadati</taxon>
        <taxon>Pseudomonadota</taxon>
        <taxon>Gammaproteobacteria</taxon>
        <taxon>Oceanospirillales</taxon>
        <taxon>Oceanospirillaceae</taxon>
        <taxon>Marinospirillum</taxon>
    </lineage>
</organism>
<name>A0A1I1JP90_9GAMM</name>
<reference evidence="2 3" key="1">
    <citation type="submission" date="2016-10" db="EMBL/GenBank/DDBJ databases">
        <authorList>
            <person name="de Groot N.N."/>
        </authorList>
    </citation>
    <scope>NUCLEOTIDE SEQUENCE [LARGE SCALE GENOMIC DNA]</scope>
    <source>
        <strain evidence="2 3">DSM 18438</strain>
    </source>
</reference>
<dbReference type="PIRSF" id="PIRSF038991">
    <property type="entry name" value="Protein_AbrB"/>
    <property type="match status" value="1"/>
</dbReference>